<keyword evidence="2" id="KW-0677">Repeat</keyword>
<evidence type="ECO:0000256" key="1">
    <source>
        <dbReference type="ARBA" id="ARBA00022729"/>
    </source>
</evidence>
<feature type="domain" description="MIR" evidence="5">
    <location>
        <begin position="28"/>
        <end position="82"/>
    </location>
</feature>
<dbReference type="PROSITE" id="PS50919">
    <property type="entry name" value="MIR"/>
    <property type="match status" value="2"/>
</dbReference>
<dbReference type="InterPro" id="IPR016093">
    <property type="entry name" value="MIR_motif"/>
</dbReference>
<evidence type="ECO:0000313" key="7">
    <source>
        <dbReference type="EMBL" id="CAF3787631.1"/>
    </source>
</evidence>
<feature type="chain" id="PRO_5036410228" description="MIR domain-containing protein" evidence="4">
    <location>
        <begin position="27"/>
        <end position="218"/>
    </location>
</feature>
<evidence type="ECO:0000256" key="2">
    <source>
        <dbReference type="ARBA" id="ARBA00022737"/>
    </source>
</evidence>
<dbReference type="EMBL" id="CAJNOQ010003510">
    <property type="protein sequence ID" value="CAF1016070.1"/>
    <property type="molecule type" value="Genomic_DNA"/>
</dbReference>
<dbReference type="PANTHER" id="PTHR46809:SF2">
    <property type="entry name" value="GH21273P"/>
    <property type="match status" value="1"/>
</dbReference>
<keyword evidence="1 4" id="KW-0732">Signal</keyword>
<evidence type="ECO:0000259" key="5">
    <source>
        <dbReference type="PROSITE" id="PS50919"/>
    </source>
</evidence>
<feature type="signal peptide" evidence="4">
    <location>
        <begin position="1"/>
        <end position="26"/>
    </location>
</feature>
<evidence type="ECO:0000313" key="8">
    <source>
        <dbReference type="Proteomes" id="UP000663829"/>
    </source>
</evidence>
<dbReference type="Proteomes" id="UP000663829">
    <property type="component" value="Unassembled WGS sequence"/>
</dbReference>
<evidence type="ECO:0000313" key="6">
    <source>
        <dbReference type="EMBL" id="CAF1016070.1"/>
    </source>
</evidence>
<reference evidence="6" key="1">
    <citation type="submission" date="2021-02" db="EMBL/GenBank/DDBJ databases">
        <authorList>
            <person name="Nowell W R."/>
        </authorList>
    </citation>
    <scope>NUCLEOTIDE SEQUENCE</scope>
</reference>
<dbReference type="EMBL" id="CAJOBC010003510">
    <property type="protein sequence ID" value="CAF3787631.1"/>
    <property type="molecule type" value="Genomic_DNA"/>
</dbReference>
<feature type="compositionally biased region" description="Polar residues" evidence="3">
    <location>
        <begin position="195"/>
        <end position="207"/>
    </location>
</feature>
<dbReference type="PANTHER" id="PTHR46809">
    <property type="entry name" value="STROMAL CELL-DERIVED FACTOR 2-LIKE PROTEIN"/>
    <property type="match status" value="1"/>
</dbReference>
<feature type="region of interest" description="Disordered" evidence="3">
    <location>
        <begin position="193"/>
        <end position="218"/>
    </location>
</feature>
<proteinExistence type="predicted"/>
<feature type="domain" description="MIR" evidence="5">
    <location>
        <begin position="90"/>
        <end position="145"/>
    </location>
</feature>
<name>A0A814HVP3_9BILA</name>
<feature type="compositionally biased region" description="Basic and acidic residues" evidence="3">
    <location>
        <begin position="208"/>
        <end position="218"/>
    </location>
</feature>
<evidence type="ECO:0000256" key="4">
    <source>
        <dbReference type="SAM" id="SignalP"/>
    </source>
</evidence>
<evidence type="ECO:0000256" key="3">
    <source>
        <dbReference type="SAM" id="MobiDB-lite"/>
    </source>
</evidence>
<dbReference type="Pfam" id="PF02815">
    <property type="entry name" value="MIR"/>
    <property type="match status" value="1"/>
</dbReference>
<dbReference type="AlphaFoldDB" id="A0A814HVP3"/>
<dbReference type="OrthoDB" id="5588846at2759"/>
<dbReference type="SUPFAM" id="SSF82109">
    <property type="entry name" value="MIR domain"/>
    <property type="match status" value="1"/>
</dbReference>
<accession>A0A814HVP3</accession>
<organism evidence="6 8">
    <name type="scientific">Didymodactylos carnosus</name>
    <dbReference type="NCBI Taxonomy" id="1234261"/>
    <lineage>
        <taxon>Eukaryota</taxon>
        <taxon>Metazoa</taxon>
        <taxon>Spiralia</taxon>
        <taxon>Gnathifera</taxon>
        <taxon>Rotifera</taxon>
        <taxon>Eurotatoria</taxon>
        <taxon>Bdelloidea</taxon>
        <taxon>Philodinida</taxon>
        <taxon>Philodinidae</taxon>
        <taxon>Didymodactylos</taxon>
    </lineage>
</organism>
<protein>
    <recommendedName>
        <fullName evidence="5">MIR domain-containing protein</fullName>
    </recommendedName>
</protein>
<dbReference type="SMART" id="SM00472">
    <property type="entry name" value="MIR"/>
    <property type="match status" value="2"/>
</dbReference>
<dbReference type="InterPro" id="IPR036300">
    <property type="entry name" value="MIR_dom_sf"/>
</dbReference>
<keyword evidence="8" id="KW-1185">Reference proteome</keyword>
<sequence>MITNFIISLLSVFIIFIATLVVNCHGSLEFVTCGSTFKLLNIQSGDRLHSHDVKYGSGSGQQSVTGTPNADDHNSYWQIRGDTKNDCERGAPVRCGDTIRLFHISTRRNLHSHHFVSPLSHNQEVSCYGEDGVGDEGDRWKVVCINNNDEFWERRNGIRLQHVVTGKQEICAYRNMNSQNVWRAEEGVFIRPSSPDFSSGDYQQSSSRTKEERFDDEL</sequence>
<comment type="caution">
    <text evidence="6">The sequence shown here is derived from an EMBL/GenBank/DDBJ whole genome shotgun (WGS) entry which is preliminary data.</text>
</comment>
<dbReference type="Gene3D" id="2.80.10.50">
    <property type="match status" value="1"/>
</dbReference>
<dbReference type="Proteomes" id="UP000681722">
    <property type="component" value="Unassembled WGS sequence"/>
</dbReference>
<gene>
    <name evidence="6" type="ORF">GPM918_LOCUS14526</name>
    <name evidence="7" type="ORF">SRO942_LOCUS14526</name>
</gene>